<evidence type="ECO:0000313" key="2">
    <source>
        <dbReference type="EMBL" id="MDO7907768.1"/>
    </source>
</evidence>
<reference evidence="2 3" key="1">
    <citation type="submission" date="2023-07" db="EMBL/GenBank/DDBJ databases">
        <title>Paenibacillus sp. JX-17 nov. isolated from soil.</title>
        <authorList>
            <person name="Wan Y."/>
            <person name="Liu B."/>
        </authorList>
    </citation>
    <scope>NUCLEOTIDE SEQUENCE [LARGE SCALE GENOMIC DNA]</scope>
    <source>
        <strain evidence="2 3">JX-17</strain>
    </source>
</reference>
<dbReference type="PROSITE" id="PS50921">
    <property type="entry name" value="ANTAR"/>
    <property type="match status" value="1"/>
</dbReference>
<dbReference type="InterPro" id="IPR005561">
    <property type="entry name" value="ANTAR"/>
</dbReference>
<accession>A0ABT9CJI2</accession>
<dbReference type="InterPro" id="IPR011006">
    <property type="entry name" value="CheY-like_superfamily"/>
</dbReference>
<dbReference type="RefSeq" id="WP_305024981.1">
    <property type="nucleotide sequence ID" value="NZ_JAUQTB010000009.1"/>
</dbReference>
<dbReference type="SUPFAM" id="SSF52172">
    <property type="entry name" value="CheY-like"/>
    <property type="match status" value="1"/>
</dbReference>
<comment type="caution">
    <text evidence="2">The sequence shown here is derived from an EMBL/GenBank/DDBJ whole genome shotgun (WGS) entry which is preliminary data.</text>
</comment>
<dbReference type="SMART" id="SM01012">
    <property type="entry name" value="ANTAR"/>
    <property type="match status" value="1"/>
</dbReference>
<proteinExistence type="predicted"/>
<organism evidence="2 3">
    <name type="scientific">Paenibacillus lacisoli</name>
    <dbReference type="NCBI Taxonomy" id="3064525"/>
    <lineage>
        <taxon>Bacteria</taxon>
        <taxon>Bacillati</taxon>
        <taxon>Bacillota</taxon>
        <taxon>Bacilli</taxon>
        <taxon>Bacillales</taxon>
        <taxon>Paenibacillaceae</taxon>
        <taxon>Paenibacillus</taxon>
    </lineage>
</organism>
<feature type="domain" description="ANTAR" evidence="1">
    <location>
        <begin position="130"/>
        <end position="191"/>
    </location>
</feature>
<dbReference type="Proteomes" id="UP001240171">
    <property type="component" value="Unassembled WGS sequence"/>
</dbReference>
<evidence type="ECO:0000259" key="1">
    <source>
        <dbReference type="PROSITE" id="PS50921"/>
    </source>
</evidence>
<dbReference type="EMBL" id="JAUQTB010000009">
    <property type="protein sequence ID" value="MDO7907768.1"/>
    <property type="molecule type" value="Genomic_DNA"/>
</dbReference>
<name>A0ABT9CJI2_9BACL</name>
<dbReference type="InterPro" id="IPR036388">
    <property type="entry name" value="WH-like_DNA-bd_sf"/>
</dbReference>
<gene>
    <name evidence="2" type="ORF">Q5741_15255</name>
</gene>
<evidence type="ECO:0000313" key="3">
    <source>
        <dbReference type="Proteomes" id="UP001240171"/>
    </source>
</evidence>
<dbReference type="Pfam" id="PF03861">
    <property type="entry name" value="ANTAR"/>
    <property type="match status" value="1"/>
</dbReference>
<keyword evidence="3" id="KW-1185">Reference proteome</keyword>
<dbReference type="Gene3D" id="1.10.10.10">
    <property type="entry name" value="Winged helix-like DNA-binding domain superfamily/Winged helix DNA-binding domain"/>
    <property type="match status" value="1"/>
</dbReference>
<sequence length="204" mass="23333">MHSLLVIKSEMFTFDNHSPKCAAPPAPEHILRLSGYQTEAAVTLEQASLPLQDADAFVLYVPISEYTDWRNRLTARKAAPVLWWCCEETSSQSAAACEDDVLPDGILSPSMTELEIHWSLHFSSRHFLASQHWKTEREQLQARIEERKWIDMAKEILSKLRGISESEAYDHLRKQAMNERKRIVDVATSIVKAYQLLHKSSLKG</sequence>
<protein>
    <submittedName>
        <fullName evidence="2">ANTAR domain-containing protein</fullName>
    </submittedName>
</protein>